<keyword evidence="5" id="KW-0413">Isomerase</keyword>
<dbReference type="RefSeq" id="WP_220305088.1">
    <property type="nucleotide sequence ID" value="NZ_CP080590.1"/>
</dbReference>
<dbReference type="Proteomes" id="UP000825799">
    <property type="component" value="Chromosome"/>
</dbReference>
<keyword evidence="6" id="KW-0119">Carbohydrate metabolism</keyword>
<gene>
    <name evidence="7" type="ORF">K1X15_18875</name>
</gene>
<dbReference type="InterPro" id="IPR013785">
    <property type="entry name" value="Aldolase_TIM"/>
</dbReference>
<dbReference type="PANTHER" id="PTHR36204:SF1">
    <property type="entry name" value="N-ACETYLMANNOSAMINE-6-PHOSPHATE 2-EPIMERASE-RELATED"/>
    <property type="match status" value="1"/>
</dbReference>
<evidence type="ECO:0000256" key="4">
    <source>
        <dbReference type="ARBA" id="ARBA00013180"/>
    </source>
</evidence>
<dbReference type="PANTHER" id="PTHR36204">
    <property type="entry name" value="N-ACETYLMANNOSAMINE-6-PHOSPHATE 2-EPIMERASE-RELATED"/>
    <property type="match status" value="1"/>
</dbReference>
<dbReference type="EC" id="5.1.3.9" evidence="4"/>
<evidence type="ECO:0000313" key="8">
    <source>
        <dbReference type="Proteomes" id="UP000825799"/>
    </source>
</evidence>
<dbReference type="InterPro" id="IPR007260">
    <property type="entry name" value="NanE"/>
</dbReference>
<reference evidence="7 8" key="1">
    <citation type="submission" date="2021-08" db="EMBL/GenBank/DDBJ databases">
        <title>Devosia salina sp. nov., isolated from the South China Sea sediment.</title>
        <authorList>
            <person name="Zhou Z."/>
        </authorList>
    </citation>
    <scope>NUCLEOTIDE SEQUENCE [LARGE SCALE GENOMIC DNA]</scope>
    <source>
        <strain evidence="7 8">SCS-3</strain>
    </source>
</reference>
<dbReference type="EMBL" id="CP080590">
    <property type="protein sequence ID" value="QYO76619.1"/>
    <property type="molecule type" value="Genomic_DNA"/>
</dbReference>
<evidence type="ECO:0000256" key="6">
    <source>
        <dbReference type="ARBA" id="ARBA00023277"/>
    </source>
</evidence>
<dbReference type="InterPro" id="IPR011060">
    <property type="entry name" value="RibuloseP-bd_barrel"/>
</dbReference>
<accession>A0ABX8WCF6</accession>
<organism evidence="7 8">
    <name type="scientific">Devosia salina</name>
    <dbReference type="NCBI Taxonomy" id="2860336"/>
    <lineage>
        <taxon>Bacteria</taxon>
        <taxon>Pseudomonadati</taxon>
        <taxon>Pseudomonadota</taxon>
        <taxon>Alphaproteobacteria</taxon>
        <taxon>Hyphomicrobiales</taxon>
        <taxon>Devosiaceae</taxon>
        <taxon>Devosia</taxon>
    </lineage>
</organism>
<protein>
    <recommendedName>
        <fullName evidence="4">N-acylglucosamine-6-phosphate 2-epimerase</fullName>
        <ecNumber evidence="4">5.1.3.9</ecNumber>
    </recommendedName>
</protein>
<comment type="function">
    <text evidence="2">Converts N-acetylmannosamine-6-phosphate (ManNAc-6-P) to N-acetylglucosamine-6-phosphate (GlcNAc-6-P).</text>
</comment>
<evidence type="ECO:0000256" key="5">
    <source>
        <dbReference type="ARBA" id="ARBA00023235"/>
    </source>
</evidence>
<evidence type="ECO:0000256" key="2">
    <source>
        <dbReference type="ARBA" id="ARBA00002147"/>
    </source>
</evidence>
<comment type="catalytic activity">
    <reaction evidence="1">
        <text>an N-acyl-D-glucosamine 6-phosphate = an N-acyl-D-mannosamine 6-phosphate</text>
        <dbReference type="Rhea" id="RHEA:23932"/>
        <dbReference type="ChEBI" id="CHEBI:57599"/>
        <dbReference type="ChEBI" id="CHEBI:57666"/>
        <dbReference type="EC" id="5.1.3.9"/>
    </reaction>
</comment>
<evidence type="ECO:0000313" key="7">
    <source>
        <dbReference type="EMBL" id="QYO76619.1"/>
    </source>
</evidence>
<dbReference type="Gene3D" id="3.20.20.70">
    <property type="entry name" value="Aldolase class I"/>
    <property type="match status" value="1"/>
</dbReference>
<dbReference type="SUPFAM" id="SSF51366">
    <property type="entry name" value="Ribulose-phoshate binding barrel"/>
    <property type="match status" value="1"/>
</dbReference>
<evidence type="ECO:0000256" key="1">
    <source>
        <dbReference type="ARBA" id="ARBA00000056"/>
    </source>
</evidence>
<name>A0ABX8WCF6_9HYPH</name>
<sequence length="108" mass="11666">MTTSLLDTLRGGLIVSCQPVDNGPLDSIPAIVGFALAARDGGARALRIEGADNVAAVTKACDLPIIGIVKRDQPTSPVRINLPIRVFHLVIEFERYEMDQLVDHCSKK</sequence>
<evidence type="ECO:0000256" key="3">
    <source>
        <dbReference type="ARBA" id="ARBA00005081"/>
    </source>
</evidence>
<comment type="pathway">
    <text evidence="3">Amino-sugar metabolism; N-acetylneuraminate degradation; D-fructose 6-phosphate from N-acetylneuraminate: step 3/5.</text>
</comment>
<keyword evidence="8" id="KW-1185">Reference proteome</keyword>
<dbReference type="Pfam" id="PF04131">
    <property type="entry name" value="NanE"/>
    <property type="match status" value="1"/>
</dbReference>
<proteinExistence type="predicted"/>